<reference evidence="1" key="1">
    <citation type="submission" date="2018-05" db="EMBL/GenBank/DDBJ databases">
        <authorList>
            <person name="Lanie J.A."/>
            <person name="Ng W.-L."/>
            <person name="Kazmierczak K.M."/>
            <person name="Andrzejewski T.M."/>
            <person name="Davidsen T.M."/>
            <person name="Wayne K.J."/>
            <person name="Tettelin H."/>
            <person name="Glass J.I."/>
            <person name="Rusch D."/>
            <person name="Podicherti R."/>
            <person name="Tsui H.-C.T."/>
            <person name="Winkler M.E."/>
        </authorList>
    </citation>
    <scope>NUCLEOTIDE SEQUENCE</scope>
</reference>
<gene>
    <name evidence="1" type="ORF">METZ01_LOCUS367097</name>
</gene>
<proteinExistence type="predicted"/>
<organism evidence="1">
    <name type="scientific">marine metagenome</name>
    <dbReference type="NCBI Taxonomy" id="408172"/>
    <lineage>
        <taxon>unclassified sequences</taxon>
        <taxon>metagenomes</taxon>
        <taxon>ecological metagenomes</taxon>
    </lineage>
</organism>
<sequence>MPFNIFRNLSVWSTVSSTTWLSVNPDFTFESVDFFLSFAYISSAGLSSSPS</sequence>
<protein>
    <submittedName>
        <fullName evidence="1">Uncharacterized protein</fullName>
    </submittedName>
</protein>
<dbReference type="EMBL" id="UINC01132125">
    <property type="protein sequence ID" value="SVD14243.1"/>
    <property type="molecule type" value="Genomic_DNA"/>
</dbReference>
<accession>A0A382SWW4</accession>
<evidence type="ECO:0000313" key="1">
    <source>
        <dbReference type="EMBL" id="SVD14243.1"/>
    </source>
</evidence>
<name>A0A382SWW4_9ZZZZ</name>
<dbReference type="AlphaFoldDB" id="A0A382SWW4"/>
<feature type="non-terminal residue" evidence="1">
    <location>
        <position position="51"/>
    </location>
</feature>